<dbReference type="EMBL" id="PYNF01000003">
    <property type="protein sequence ID" value="PSV00610.1"/>
    <property type="molecule type" value="Genomic_DNA"/>
</dbReference>
<keyword evidence="1" id="KW-0812">Transmembrane</keyword>
<evidence type="ECO:0000256" key="1">
    <source>
        <dbReference type="SAM" id="Phobius"/>
    </source>
</evidence>
<comment type="caution">
    <text evidence="2">The sequence shown here is derived from an EMBL/GenBank/DDBJ whole genome shotgun (WGS) entry which is preliminary data.</text>
</comment>
<dbReference type="AlphaFoldDB" id="A0A2T3KLS7"/>
<reference evidence="2 3" key="1">
    <citation type="submission" date="2018-01" db="EMBL/GenBank/DDBJ databases">
        <title>Whole genome sequencing of Histamine producing bacteria.</title>
        <authorList>
            <person name="Butler K."/>
        </authorList>
    </citation>
    <scope>NUCLEOTIDE SEQUENCE [LARGE SCALE GENOMIC DNA]</scope>
    <source>
        <strain evidence="2 3">FS-7.2</strain>
    </source>
</reference>
<dbReference type="Proteomes" id="UP000241426">
    <property type="component" value="Unassembled WGS sequence"/>
</dbReference>
<feature type="transmembrane region" description="Helical" evidence="1">
    <location>
        <begin position="81"/>
        <end position="104"/>
    </location>
</feature>
<gene>
    <name evidence="2" type="ORF">C9J27_05595</name>
</gene>
<organism evidence="2 3">
    <name type="scientific">Photobacterium kishitanii</name>
    <dbReference type="NCBI Taxonomy" id="318456"/>
    <lineage>
        <taxon>Bacteria</taxon>
        <taxon>Pseudomonadati</taxon>
        <taxon>Pseudomonadota</taxon>
        <taxon>Gammaproteobacteria</taxon>
        <taxon>Vibrionales</taxon>
        <taxon>Vibrionaceae</taxon>
        <taxon>Photobacterium</taxon>
    </lineage>
</organism>
<name>A0A2T3KLS7_9GAMM</name>
<sequence>MKCAALDKAFFKSSSERDFYYNICVSFLDGNITQNQILCRLPNTAKKVAEKEADELISVLSKNIGTPEVFKHVISYIIEKIAAVIVLTETCLLLTSLILITAIFKISKKETYTRDQRRILNQKLVYSLNH</sequence>
<keyword evidence="1" id="KW-0472">Membrane</keyword>
<accession>A0A2T3KLS7</accession>
<evidence type="ECO:0000313" key="2">
    <source>
        <dbReference type="EMBL" id="PSV00610.1"/>
    </source>
</evidence>
<evidence type="ECO:0000313" key="3">
    <source>
        <dbReference type="Proteomes" id="UP000241426"/>
    </source>
</evidence>
<keyword evidence="1" id="KW-1133">Transmembrane helix</keyword>
<proteinExistence type="predicted"/>
<protein>
    <submittedName>
        <fullName evidence="2">Uncharacterized protein</fullName>
    </submittedName>
</protein>